<dbReference type="CDD" id="cd06225">
    <property type="entry name" value="HAMP"/>
    <property type="match status" value="1"/>
</dbReference>
<keyword evidence="8 10" id="KW-1133">Transmembrane helix</keyword>
<keyword evidence="10" id="KW-0472">Membrane</keyword>
<dbReference type="Pfam" id="PF00672">
    <property type="entry name" value="HAMP"/>
    <property type="match status" value="1"/>
</dbReference>
<evidence type="ECO:0000256" key="8">
    <source>
        <dbReference type="ARBA" id="ARBA00022989"/>
    </source>
</evidence>
<dbReference type="InterPro" id="IPR050736">
    <property type="entry name" value="Sensor_HK_Regulatory"/>
</dbReference>
<organism evidence="13 14">
    <name type="scientific">Georgenia daeguensis</name>
    <dbReference type="NCBI Taxonomy" id="908355"/>
    <lineage>
        <taxon>Bacteria</taxon>
        <taxon>Bacillati</taxon>
        <taxon>Actinomycetota</taxon>
        <taxon>Actinomycetes</taxon>
        <taxon>Micrococcales</taxon>
        <taxon>Bogoriellaceae</taxon>
        <taxon>Georgenia</taxon>
    </lineage>
</organism>
<dbReference type="EC" id="2.7.13.3" evidence="3"/>
<dbReference type="Proteomes" id="UP001499841">
    <property type="component" value="Unassembled WGS sequence"/>
</dbReference>
<dbReference type="CDD" id="cd00075">
    <property type="entry name" value="HATPase"/>
    <property type="match status" value="1"/>
</dbReference>
<comment type="caution">
    <text evidence="13">The sequence shown here is derived from an EMBL/GenBank/DDBJ whole genome shotgun (WGS) entry which is preliminary data.</text>
</comment>
<dbReference type="SUPFAM" id="SSF47384">
    <property type="entry name" value="Homodimeric domain of signal transducing histidine kinase"/>
    <property type="match status" value="1"/>
</dbReference>
<evidence type="ECO:0000259" key="11">
    <source>
        <dbReference type="PROSITE" id="PS50109"/>
    </source>
</evidence>
<feature type="transmembrane region" description="Helical" evidence="10">
    <location>
        <begin position="12"/>
        <end position="39"/>
    </location>
</feature>
<evidence type="ECO:0000256" key="10">
    <source>
        <dbReference type="SAM" id="Phobius"/>
    </source>
</evidence>
<dbReference type="PROSITE" id="PS50109">
    <property type="entry name" value="HIS_KIN"/>
    <property type="match status" value="1"/>
</dbReference>
<keyword evidence="6 10" id="KW-0812">Transmembrane</keyword>
<comment type="subcellular location">
    <subcellularLocation>
        <location evidence="2">Cell membrane</location>
    </subcellularLocation>
</comment>
<dbReference type="Gene3D" id="1.10.287.130">
    <property type="match status" value="1"/>
</dbReference>
<dbReference type="SMART" id="SM00304">
    <property type="entry name" value="HAMP"/>
    <property type="match status" value="2"/>
</dbReference>
<evidence type="ECO:0000256" key="3">
    <source>
        <dbReference type="ARBA" id="ARBA00012438"/>
    </source>
</evidence>
<dbReference type="Gene3D" id="3.30.565.10">
    <property type="entry name" value="Histidine kinase-like ATPase, C-terminal domain"/>
    <property type="match status" value="1"/>
</dbReference>
<dbReference type="InterPro" id="IPR004358">
    <property type="entry name" value="Sig_transdc_His_kin-like_C"/>
</dbReference>
<keyword evidence="5" id="KW-0808">Transferase</keyword>
<dbReference type="PANTHER" id="PTHR43711">
    <property type="entry name" value="TWO-COMPONENT HISTIDINE KINASE"/>
    <property type="match status" value="1"/>
</dbReference>
<evidence type="ECO:0000256" key="1">
    <source>
        <dbReference type="ARBA" id="ARBA00000085"/>
    </source>
</evidence>
<dbReference type="RefSeq" id="WP_345044985.1">
    <property type="nucleotide sequence ID" value="NZ_BAABBA010000031.1"/>
</dbReference>
<dbReference type="InterPro" id="IPR036097">
    <property type="entry name" value="HisK_dim/P_sf"/>
</dbReference>
<dbReference type="Gene3D" id="6.10.340.10">
    <property type="match status" value="1"/>
</dbReference>
<dbReference type="InterPro" id="IPR003660">
    <property type="entry name" value="HAMP_dom"/>
</dbReference>
<feature type="domain" description="Histidine kinase" evidence="11">
    <location>
        <begin position="151"/>
        <end position="368"/>
    </location>
</feature>
<evidence type="ECO:0000259" key="12">
    <source>
        <dbReference type="PROSITE" id="PS50885"/>
    </source>
</evidence>
<reference evidence="14" key="1">
    <citation type="journal article" date="2019" name="Int. J. Syst. Evol. Microbiol.">
        <title>The Global Catalogue of Microorganisms (GCM) 10K type strain sequencing project: providing services to taxonomists for standard genome sequencing and annotation.</title>
        <authorList>
            <consortium name="The Broad Institute Genomics Platform"/>
            <consortium name="The Broad Institute Genome Sequencing Center for Infectious Disease"/>
            <person name="Wu L."/>
            <person name="Ma J."/>
        </authorList>
    </citation>
    <scope>NUCLEOTIDE SEQUENCE [LARGE SCALE GENOMIC DNA]</scope>
    <source>
        <strain evidence="14">JCM 17459</strain>
    </source>
</reference>
<dbReference type="SUPFAM" id="SSF55874">
    <property type="entry name" value="ATPase domain of HSP90 chaperone/DNA topoisomerase II/histidine kinase"/>
    <property type="match status" value="1"/>
</dbReference>
<evidence type="ECO:0000256" key="5">
    <source>
        <dbReference type="ARBA" id="ARBA00022679"/>
    </source>
</evidence>
<sequence>MTRRPVGLGPRLFLAQGLVVVAGALTLLGVTLMLAPGLFEDHLSQMPEPVDAASERHIIAAFLGATGTSLAVAVLASLVTVLAVSWFVTRRVVRPIQTMAGAADRIAGGDYTARVSVRGTGPELKALGKALDQTAHDLAVTERTRAEMLRDVAHELRTPLTALRGYIDALADGVLQLDADAVRTLHAELARVERLVDDLATVSRAEERRLDLHLRAMAPAQLVDAAVEAARAAYARAGVRLRTDVTAGLPDVRVDQDRIQEVLTNLLDNALRHTAAPGAVTLTGRRSGAGAVELAVADTGDGLAPEHLRRVFERFYRADPGRSRQHGGSGIGLTIARALTEAHGGHIRATSDGPGQGATFTVTLPTTPPTVPPP</sequence>
<dbReference type="Pfam" id="PF00512">
    <property type="entry name" value="HisKA"/>
    <property type="match status" value="1"/>
</dbReference>
<dbReference type="PROSITE" id="PS50885">
    <property type="entry name" value="HAMP"/>
    <property type="match status" value="1"/>
</dbReference>
<evidence type="ECO:0000256" key="4">
    <source>
        <dbReference type="ARBA" id="ARBA00022553"/>
    </source>
</evidence>
<dbReference type="CDD" id="cd00082">
    <property type="entry name" value="HisKA"/>
    <property type="match status" value="1"/>
</dbReference>
<keyword evidence="7 13" id="KW-0418">Kinase</keyword>
<evidence type="ECO:0000256" key="9">
    <source>
        <dbReference type="ARBA" id="ARBA00023012"/>
    </source>
</evidence>
<keyword evidence="4" id="KW-0597">Phosphoprotein</keyword>
<dbReference type="PRINTS" id="PR00344">
    <property type="entry name" value="BCTRLSENSOR"/>
</dbReference>
<evidence type="ECO:0000313" key="14">
    <source>
        <dbReference type="Proteomes" id="UP001499841"/>
    </source>
</evidence>
<dbReference type="EMBL" id="BAABBA010000031">
    <property type="protein sequence ID" value="GAA3510840.1"/>
    <property type="molecule type" value="Genomic_DNA"/>
</dbReference>
<evidence type="ECO:0000313" key="13">
    <source>
        <dbReference type="EMBL" id="GAA3510840.1"/>
    </source>
</evidence>
<dbReference type="SMART" id="SM00387">
    <property type="entry name" value="HATPase_c"/>
    <property type="match status" value="1"/>
</dbReference>
<feature type="transmembrane region" description="Helical" evidence="10">
    <location>
        <begin position="59"/>
        <end position="89"/>
    </location>
</feature>
<dbReference type="PANTHER" id="PTHR43711:SF1">
    <property type="entry name" value="HISTIDINE KINASE 1"/>
    <property type="match status" value="1"/>
</dbReference>
<dbReference type="InterPro" id="IPR005467">
    <property type="entry name" value="His_kinase_dom"/>
</dbReference>
<accession>A0ABP6UNV6</accession>
<dbReference type="SUPFAM" id="SSF158472">
    <property type="entry name" value="HAMP domain-like"/>
    <property type="match status" value="1"/>
</dbReference>
<evidence type="ECO:0000256" key="2">
    <source>
        <dbReference type="ARBA" id="ARBA00004236"/>
    </source>
</evidence>
<dbReference type="Pfam" id="PF02518">
    <property type="entry name" value="HATPase_c"/>
    <property type="match status" value="1"/>
</dbReference>
<protein>
    <recommendedName>
        <fullName evidence="3">histidine kinase</fullName>
        <ecNumber evidence="3">2.7.13.3</ecNumber>
    </recommendedName>
</protein>
<evidence type="ECO:0000256" key="6">
    <source>
        <dbReference type="ARBA" id="ARBA00022692"/>
    </source>
</evidence>
<keyword evidence="14" id="KW-1185">Reference proteome</keyword>
<name>A0ABP6UNV6_9MICO</name>
<keyword evidence="9" id="KW-0902">Two-component regulatory system</keyword>
<dbReference type="SMART" id="SM00388">
    <property type="entry name" value="HisKA"/>
    <property type="match status" value="1"/>
</dbReference>
<dbReference type="InterPro" id="IPR003661">
    <property type="entry name" value="HisK_dim/P_dom"/>
</dbReference>
<dbReference type="GO" id="GO:0016301">
    <property type="term" value="F:kinase activity"/>
    <property type="evidence" value="ECO:0007669"/>
    <property type="project" value="UniProtKB-KW"/>
</dbReference>
<feature type="domain" description="HAMP" evidence="12">
    <location>
        <begin position="90"/>
        <end position="143"/>
    </location>
</feature>
<dbReference type="InterPro" id="IPR003594">
    <property type="entry name" value="HATPase_dom"/>
</dbReference>
<evidence type="ECO:0000256" key="7">
    <source>
        <dbReference type="ARBA" id="ARBA00022777"/>
    </source>
</evidence>
<proteinExistence type="predicted"/>
<comment type="catalytic activity">
    <reaction evidence="1">
        <text>ATP + protein L-histidine = ADP + protein N-phospho-L-histidine.</text>
        <dbReference type="EC" id="2.7.13.3"/>
    </reaction>
</comment>
<gene>
    <name evidence="13" type="ORF">GCM10022262_38700</name>
</gene>
<dbReference type="InterPro" id="IPR036890">
    <property type="entry name" value="HATPase_C_sf"/>
</dbReference>